<proteinExistence type="predicted"/>
<dbReference type="Gene3D" id="3.40.30.10">
    <property type="entry name" value="Glutaredoxin"/>
    <property type="match status" value="1"/>
</dbReference>
<feature type="domain" description="Thioredoxin" evidence="1">
    <location>
        <begin position="91"/>
        <end position="190"/>
    </location>
</feature>
<dbReference type="AlphaFoldDB" id="A0A7S0D471"/>
<name>A0A7S0D471_9EUKA</name>
<dbReference type="SUPFAM" id="SSF52833">
    <property type="entry name" value="Thioredoxin-like"/>
    <property type="match status" value="1"/>
</dbReference>
<evidence type="ECO:0000313" key="2">
    <source>
        <dbReference type="EMBL" id="CAD8443199.1"/>
    </source>
</evidence>
<gene>
    <name evidence="2" type="ORF">LAMO00422_LOCUS7120</name>
</gene>
<protein>
    <recommendedName>
        <fullName evidence="1">Thioredoxin domain-containing protein</fullName>
    </recommendedName>
</protein>
<dbReference type="InterPro" id="IPR036249">
    <property type="entry name" value="Thioredoxin-like_sf"/>
</dbReference>
<dbReference type="Pfam" id="PF00085">
    <property type="entry name" value="Thioredoxin"/>
    <property type="match status" value="1"/>
</dbReference>
<organism evidence="2">
    <name type="scientific">Amorphochlora amoebiformis</name>
    <dbReference type="NCBI Taxonomy" id="1561963"/>
    <lineage>
        <taxon>Eukaryota</taxon>
        <taxon>Sar</taxon>
        <taxon>Rhizaria</taxon>
        <taxon>Cercozoa</taxon>
        <taxon>Chlorarachniophyceae</taxon>
        <taxon>Amorphochlora</taxon>
    </lineage>
</organism>
<accession>A0A7S0D471</accession>
<reference evidence="2" key="1">
    <citation type="submission" date="2021-01" db="EMBL/GenBank/DDBJ databases">
        <authorList>
            <person name="Corre E."/>
            <person name="Pelletier E."/>
            <person name="Niang G."/>
            <person name="Scheremetjew M."/>
            <person name="Finn R."/>
            <person name="Kale V."/>
            <person name="Holt S."/>
            <person name="Cochrane G."/>
            <person name="Meng A."/>
            <person name="Brown T."/>
            <person name="Cohen L."/>
        </authorList>
    </citation>
    <scope>NUCLEOTIDE SEQUENCE</scope>
    <source>
        <strain evidence="2">CCMP2058</strain>
    </source>
</reference>
<evidence type="ECO:0000259" key="1">
    <source>
        <dbReference type="Pfam" id="PF00085"/>
    </source>
</evidence>
<dbReference type="InterPro" id="IPR013766">
    <property type="entry name" value="Thioredoxin_domain"/>
</dbReference>
<sequence>MLSNSNSSLFKNVDNSQSLYNRDDYNGEMFGDVISPDAVVSTFRVKPSSSSSLSVPSSTQSAVKEETKSWLNIPSVFGPSGQTFGKVKEILSEDDLDRILTENSGSTVVLEVEFSFCRACKKFKRTYSKYASLYPKVLFLTVSGTTNESTKRLCKERLGVTFSPAFFSFREGRILGTHRGIKEDRFRDFLRADLLPGEIP</sequence>
<dbReference type="EMBL" id="HBEM01010145">
    <property type="protein sequence ID" value="CAD8443199.1"/>
    <property type="molecule type" value="Transcribed_RNA"/>
</dbReference>